<evidence type="ECO:0000313" key="2">
    <source>
        <dbReference type="Proteomes" id="UP000886758"/>
    </source>
</evidence>
<sequence>MVYPEEMALAKAHLERYFDLPCSFYITDLGLLYYLLEEKMEERIIYDPKTLLTNAMDIAVWSDFNVNQLGISSEITLEDVRSIIQKTGIRAFYQVFGYRLMFHSRRQLLSLYQEKTGLCFDRTDCYLKEEKRPDLFPITENEQGTFIYRSGIIHLEEELSDLPLTYALIEHYNIDSKTYVDIVSRYALLLEKKTVAASITEFLAEHFVLSDGFAYQDSIYQKEEF</sequence>
<dbReference type="Pfam" id="PF01136">
    <property type="entry name" value="Peptidase_U32"/>
    <property type="match status" value="1"/>
</dbReference>
<dbReference type="Proteomes" id="UP000886758">
    <property type="component" value="Unassembled WGS sequence"/>
</dbReference>
<reference evidence="1" key="1">
    <citation type="submission" date="2020-10" db="EMBL/GenBank/DDBJ databases">
        <authorList>
            <person name="Gilroy R."/>
        </authorList>
    </citation>
    <scope>NUCLEOTIDE SEQUENCE</scope>
    <source>
        <strain evidence="1">ChiW17-6978</strain>
    </source>
</reference>
<evidence type="ECO:0000313" key="1">
    <source>
        <dbReference type="EMBL" id="HIT49822.1"/>
    </source>
</evidence>
<dbReference type="AlphaFoldDB" id="A0A9D1GQG4"/>
<dbReference type="InterPro" id="IPR001539">
    <property type="entry name" value="Peptidase_U32"/>
</dbReference>
<comment type="caution">
    <text evidence="1">The sequence shown here is derived from an EMBL/GenBank/DDBJ whole genome shotgun (WGS) entry which is preliminary data.</text>
</comment>
<proteinExistence type="predicted"/>
<accession>A0A9D1GQG4</accession>
<reference evidence="1" key="2">
    <citation type="journal article" date="2021" name="PeerJ">
        <title>Extensive microbial diversity within the chicken gut microbiome revealed by metagenomics and culture.</title>
        <authorList>
            <person name="Gilroy R."/>
            <person name="Ravi A."/>
            <person name="Getino M."/>
            <person name="Pursley I."/>
            <person name="Horton D.L."/>
            <person name="Alikhan N.F."/>
            <person name="Baker D."/>
            <person name="Gharbi K."/>
            <person name="Hall N."/>
            <person name="Watson M."/>
            <person name="Adriaenssens E.M."/>
            <person name="Foster-Nyarko E."/>
            <person name="Jarju S."/>
            <person name="Secka A."/>
            <person name="Antonio M."/>
            <person name="Oren A."/>
            <person name="Chaudhuri R.R."/>
            <person name="La Ragione R."/>
            <person name="Hildebrand F."/>
            <person name="Pallen M.J."/>
        </authorList>
    </citation>
    <scope>NUCLEOTIDE SEQUENCE</scope>
    <source>
        <strain evidence="1">ChiW17-6978</strain>
    </source>
</reference>
<protein>
    <submittedName>
        <fullName evidence="1">U32 family peptidase</fullName>
    </submittedName>
</protein>
<feature type="non-terminal residue" evidence="1">
    <location>
        <position position="1"/>
    </location>
</feature>
<organism evidence="1 2">
    <name type="scientific">Candidatus Pelethenecus faecipullorum</name>
    <dbReference type="NCBI Taxonomy" id="2840900"/>
    <lineage>
        <taxon>Bacteria</taxon>
        <taxon>Bacillati</taxon>
        <taxon>Mycoplasmatota</taxon>
        <taxon>Mollicutes</taxon>
        <taxon>Candidatus Pelethenecus</taxon>
    </lineage>
</organism>
<name>A0A9D1GQG4_9MOLU</name>
<gene>
    <name evidence="1" type="ORF">IAD46_02225</name>
</gene>
<dbReference type="EMBL" id="DVLF01000072">
    <property type="protein sequence ID" value="HIT49822.1"/>
    <property type="molecule type" value="Genomic_DNA"/>
</dbReference>